<protein>
    <submittedName>
        <fullName evidence="1">Uncharacterized protein</fullName>
    </submittedName>
</protein>
<proteinExistence type="predicted"/>
<reference evidence="1 2" key="1">
    <citation type="journal article" date="2015" name="Genome Biol.">
        <title>Comparative genomics of Steinernema reveals deeply conserved gene regulatory networks.</title>
        <authorList>
            <person name="Dillman A.R."/>
            <person name="Macchietto M."/>
            <person name="Porter C.F."/>
            <person name="Rogers A."/>
            <person name="Williams B."/>
            <person name="Antoshechkin I."/>
            <person name="Lee M.M."/>
            <person name="Goodwin Z."/>
            <person name="Lu X."/>
            <person name="Lewis E.E."/>
            <person name="Goodrich-Blair H."/>
            <person name="Stock S.P."/>
            <person name="Adams B.J."/>
            <person name="Sternberg P.W."/>
            <person name="Mortazavi A."/>
        </authorList>
    </citation>
    <scope>NUCLEOTIDE SEQUENCE [LARGE SCALE GENOMIC DNA]</scope>
    <source>
        <strain evidence="1 2">ALL</strain>
    </source>
</reference>
<evidence type="ECO:0000313" key="1">
    <source>
        <dbReference type="EMBL" id="TKR80400.1"/>
    </source>
</evidence>
<gene>
    <name evidence="1" type="ORF">L596_014480</name>
</gene>
<name>A0A4U5NCV3_STECR</name>
<keyword evidence="2" id="KW-1185">Reference proteome</keyword>
<reference evidence="1 2" key="2">
    <citation type="journal article" date="2019" name="G3 (Bethesda)">
        <title>Hybrid Assembly of the Genome of the Entomopathogenic Nematode Steinernema carpocapsae Identifies the X-Chromosome.</title>
        <authorList>
            <person name="Serra L."/>
            <person name="Macchietto M."/>
            <person name="Macias-Munoz A."/>
            <person name="McGill C.J."/>
            <person name="Rodriguez I.M."/>
            <person name="Rodriguez B."/>
            <person name="Murad R."/>
            <person name="Mortazavi A."/>
        </authorList>
    </citation>
    <scope>NUCLEOTIDE SEQUENCE [LARGE SCALE GENOMIC DNA]</scope>
    <source>
        <strain evidence="1 2">ALL</strain>
    </source>
</reference>
<comment type="caution">
    <text evidence="1">The sequence shown here is derived from an EMBL/GenBank/DDBJ whole genome shotgun (WGS) entry which is preliminary data.</text>
</comment>
<dbReference type="EMBL" id="AZBU02000004">
    <property type="protein sequence ID" value="TKR80400.1"/>
    <property type="molecule type" value="Genomic_DNA"/>
</dbReference>
<dbReference type="Proteomes" id="UP000298663">
    <property type="component" value="Unassembled WGS sequence"/>
</dbReference>
<sequence length="67" mass="8111">MMISKIQQVFLFSRTFHFLPIEFRSLVTFFHSRSPAFSRFVCLFQINVFVTTFSQLSIWRKIQLLFV</sequence>
<accession>A0A4U5NCV3</accession>
<organism evidence="1 2">
    <name type="scientific">Steinernema carpocapsae</name>
    <name type="common">Entomopathogenic nematode</name>
    <dbReference type="NCBI Taxonomy" id="34508"/>
    <lineage>
        <taxon>Eukaryota</taxon>
        <taxon>Metazoa</taxon>
        <taxon>Ecdysozoa</taxon>
        <taxon>Nematoda</taxon>
        <taxon>Chromadorea</taxon>
        <taxon>Rhabditida</taxon>
        <taxon>Tylenchina</taxon>
        <taxon>Panagrolaimomorpha</taxon>
        <taxon>Strongyloidoidea</taxon>
        <taxon>Steinernematidae</taxon>
        <taxon>Steinernema</taxon>
    </lineage>
</organism>
<dbReference type="AlphaFoldDB" id="A0A4U5NCV3"/>
<evidence type="ECO:0000313" key="2">
    <source>
        <dbReference type="Proteomes" id="UP000298663"/>
    </source>
</evidence>